<keyword evidence="6" id="KW-0423">Lactose metabolism</keyword>
<dbReference type="InterPro" id="IPR011611">
    <property type="entry name" value="PfkB_dom"/>
</dbReference>
<evidence type="ECO:0000256" key="5">
    <source>
        <dbReference type="ARBA" id="ARBA00022840"/>
    </source>
</evidence>
<evidence type="ECO:0000256" key="2">
    <source>
        <dbReference type="ARBA" id="ARBA00022679"/>
    </source>
</evidence>
<dbReference type="InterPro" id="IPR029056">
    <property type="entry name" value="Ribokinase-like"/>
</dbReference>
<dbReference type="GO" id="GO:0016052">
    <property type="term" value="P:carbohydrate catabolic process"/>
    <property type="evidence" value="ECO:0007669"/>
    <property type="project" value="UniProtKB-ARBA"/>
</dbReference>
<comment type="similarity">
    <text evidence="1">Belongs to the carbohydrate kinase pfkB family.</text>
</comment>
<evidence type="ECO:0000313" key="9">
    <source>
        <dbReference type="Proteomes" id="UP000823895"/>
    </source>
</evidence>
<accession>A0A9D2P5Y8</accession>
<proteinExistence type="inferred from homology"/>
<dbReference type="InterPro" id="IPR022463">
    <property type="entry name" value="1-PFruKinase"/>
</dbReference>
<evidence type="ECO:0000256" key="4">
    <source>
        <dbReference type="ARBA" id="ARBA00022777"/>
    </source>
</evidence>
<evidence type="ECO:0000313" key="8">
    <source>
        <dbReference type="EMBL" id="HJC44179.1"/>
    </source>
</evidence>
<evidence type="ECO:0000256" key="6">
    <source>
        <dbReference type="PIRNR" id="PIRNR000535"/>
    </source>
</evidence>
<gene>
    <name evidence="8" type="primary">pfkB</name>
    <name evidence="8" type="ORF">H9756_10990</name>
</gene>
<keyword evidence="4" id="KW-0418">Kinase</keyword>
<comment type="catalytic activity">
    <reaction evidence="6">
        <text>D-tagatofuranose 6-phosphate + ATP = D-tagatofuranose 1,6-bisphosphate + ADP + H(+)</text>
        <dbReference type="Rhea" id="RHEA:12420"/>
        <dbReference type="ChEBI" id="CHEBI:15378"/>
        <dbReference type="ChEBI" id="CHEBI:30616"/>
        <dbReference type="ChEBI" id="CHEBI:58694"/>
        <dbReference type="ChEBI" id="CHEBI:58695"/>
        <dbReference type="ChEBI" id="CHEBI:456216"/>
        <dbReference type="EC" id="2.7.1.144"/>
    </reaction>
</comment>
<dbReference type="Pfam" id="PF00294">
    <property type="entry name" value="PfkB"/>
    <property type="match status" value="1"/>
</dbReference>
<reference evidence="8" key="1">
    <citation type="journal article" date="2021" name="PeerJ">
        <title>Extensive microbial diversity within the chicken gut microbiome revealed by metagenomics and culture.</title>
        <authorList>
            <person name="Gilroy R."/>
            <person name="Ravi A."/>
            <person name="Getino M."/>
            <person name="Pursley I."/>
            <person name="Horton D.L."/>
            <person name="Alikhan N.F."/>
            <person name="Baker D."/>
            <person name="Gharbi K."/>
            <person name="Hall N."/>
            <person name="Watson M."/>
            <person name="Adriaenssens E.M."/>
            <person name="Foster-Nyarko E."/>
            <person name="Jarju S."/>
            <person name="Secka A."/>
            <person name="Antonio M."/>
            <person name="Oren A."/>
            <person name="Chaudhuri R.R."/>
            <person name="La Ragione R."/>
            <person name="Hildebrand F."/>
            <person name="Pallen M.J."/>
        </authorList>
    </citation>
    <scope>NUCLEOTIDE SEQUENCE</scope>
    <source>
        <strain evidence="8">CHK165-2605</strain>
    </source>
</reference>
<dbReference type="PANTHER" id="PTHR46566:SF1">
    <property type="entry name" value="1-PHOSPHOFRUCTOKINASE"/>
    <property type="match status" value="1"/>
</dbReference>
<dbReference type="EC" id="2.7.1.144" evidence="6"/>
<evidence type="ECO:0000256" key="3">
    <source>
        <dbReference type="ARBA" id="ARBA00022741"/>
    </source>
</evidence>
<protein>
    <recommendedName>
        <fullName evidence="6">Tagatose-6-phosphate kinase</fullName>
        <ecNumber evidence="6">2.7.1.144</ecNumber>
    </recommendedName>
</protein>
<comment type="similarity">
    <text evidence="6">Belongs to the carbohydrate kinase PfkB family. LacC subfamily.</text>
</comment>
<evidence type="ECO:0000259" key="7">
    <source>
        <dbReference type="Pfam" id="PF00294"/>
    </source>
</evidence>
<dbReference type="EMBL" id="DWWI01000227">
    <property type="protein sequence ID" value="HJC44179.1"/>
    <property type="molecule type" value="Genomic_DNA"/>
</dbReference>
<dbReference type="AlphaFoldDB" id="A0A9D2P5Y8"/>
<sequence length="301" mass="32679">MIYTVTFNPSLDYIVSVDDFKLGLTNRTSSELLLPGGKGINVSTILTNLGIESTALGFVAGFTGDEIIRKVEEIGVRSDFIRIEDGISRINVKLKSIDGTEINGMGPDISPEKTEELMKKLDVLVPGDVLVLAGSIPVSMPDDIYSRILERLEGKGVTFVVDATGELLLNVLKYHPFLIKPNNHELGDIFGVKLKTREEVVPYGRKFQEMGAKNVLISMAGEGAVLVAEDGSVYETPAPKGVLVNAVGSGDSMVAGFTAGWMEKKDYRHAFYMGVASGSASAFSEYLATKDEIMELYKRII</sequence>
<keyword evidence="3 6" id="KW-0547">Nucleotide-binding</keyword>
<reference evidence="8" key="2">
    <citation type="submission" date="2021-04" db="EMBL/GenBank/DDBJ databases">
        <authorList>
            <person name="Gilroy R."/>
        </authorList>
    </citation>
    <scope>NUCLEOTIDE SEQUENCE</scope>
    <source>
        <strain evidence="8">CHK165-2605</strain>
    </source>
</reference>
<organism evidence="8 9">
    <name type="scientific">Candidatus Mediterraneibacter gallistercoris</name>
    <dbReference type="NCBI Taxonomy" id="2838671"/>
    <lineage>
        <taxon>Bacteria</taxon>
        <taxon>Bacillati</taxon>
        <taxon>Bacillota</taxon>
        <taxon>Clostridia</taxon>
        <taxon>Lachnospirales</taxon>
        <taxon>Lachnospiraceae</taxon>
        <taxon>Mediterraneibacter</taxon>
    </lineage>
</organism>
<keyword evidence="5 6" id="KW-0067">ATP-binding</keyword>
<dbReference type="GO" id="GO:0005524">
    <property type="term" value="F:ATP binding"/>
    <property type="evidence" value="ECO:0007669"/>
    <property type="project" value="UniProtKB-KW"/>
</dbReference>
<evidence type="ECO:0000256" key="1">
    <source>
        <dbReference type="ARBA" id="ARBA00005380"/>
    </source>
</evidence>
<comment type="caution">
    <text evidence="8">The sequence shown here is derived from an EMBL/GenBank/DDBJ whole genome shotgun (WGS) entry which is preliminary data.</text>
</comment>
<dbReference type="PANTHER" id="PTHR46566">
    <property type="entry name" value="1-PHOSPHOFRUCTOKINASE-RELATED"/>
    <property type="match status" value="1"/>
</dbReference>
<dbReference type="GO" id="GO:0005829">
    <property type="term" value="C:cytosol"/>
    <property type="evidence" value="ECO:0007669"/>
    <property type="project" value="TreeGrafter"/>
</dbReference>
<dbReference type="GO" id="GO:0044281">
    <property type="term" value="P:small molecule metabolic process"/>
    <property type="evidence" value="ECO:0007669"/>
    <property type="project" value="UniProtKB-ARBA"/>
</dbReference>
<dbReference type="CDD" id="cd01164">
    <property type="entry name" value="FruK_PfkB_like"/>
    <property type="match status" value="1"/>
</dbReference>
<dbReference type="SUPFAM" id="SSF53613">
    <property type="entry name" value="Ribokinase-like"/>
    <property type="match status" value="1"/>
</dbReference>
<dbReference type="Proteomes" id="UP000823895">
    <property type="component" value="Unassembled WGS sequence"/>
</dbReference>
<dbReference type="Gene3D" id="3.40.1190.20">
    <property type="match status" value="1"/>
</dbReference>
<comment type="pathway">
    <text evidence="6">Carbohydrate metabolism; D-tagatose 6-phosphate degradation; D-glyceraldehyde 3-phosphate and glycerone phosphate from D-tagatose 6-phosphate: step 1/2.</text>
</comment>
<dbReference type="InterPro" id="IPR017583">
    <property type="entry name" value="Tagatose/fructose_Pkinase"/>
</dbReference>
<dbReference type="GO" id="GO:0005988">
    <property type="term" value="P:lactose metabolic process"/>
    <property type="evidence" value="ECO:0007669"/>
    <property type="project" value="UniProtKB-KW"/>
</dbReference>
<dbReference type="NCBIfam" id="TIGR03168">
    <property type="entry name" value="1-PFK"/>
    <property type="match status" value="1"/>
</dbReference>
<keyword evidence="2 6" id="KW-0808">Transferase</keyword>
<dbReference type="PIRSF" id="PIRSF000535">
    <property type="entry name" value="1PFK/6PFK/LacC"/>
    <property type="match status" value="1"/>
</dbReference>
<dbReference type="GO" id="GO:0009024">
    <property type="term" value="F:tagatose-6-phosphate kinase activity"/>
    <property type="evidence" value="ECO:0007669"/>
    <property type="project" value="UniProtKB-EC"/>
</dbReference>
<dbReference type="NCBIfam" id="TIGR03828">
    <property type="entry name" value="pfkB"/>
    <property type="match status" value="1"/>
</dbReference>
<feature type="domain" description="Carbohydrate kinase PfkB" evidence="7">
    <location>
        <begin position="24"/>
        <end position="286"/>
    </location>
</feature>
<name>A0A9D2P5Y8_9FIRM</name>
<dbReference type="GO" id="GO:0008662">
    <property type="term" value="F:1-phosphofructokinase activity"/>
    <property type="evidence" value="ECO:0007669"/>
    <property type="project" value="InterPro"/>
</dbReference>
<dbReference type="FunFam" id="3.40.1190.20:FF:000001">
    <property type="entry name" value="Phosphofructokinase"/>
    <property type="match status" value="1"/>
</dbReference>